<sequence length="548" mass="60400">MAYSLIANALQVNFDSVLGIPDNDGMVKMFRALESTGLRGFLGCPSVLYEEELEQFFDTALVKDNEILCVIHAKVVVITEDRFAGVFGLPTEGLTDLSEVPKNLVFDARSLFSMSGEPVKTFCKKREMKYEFRLLSDILAKSVTLKDGLFDAVTHERFVLMTAMHFELKVNWSKLLFDILKEMADKSSKRAKGYAAQICVLLKGDPAVTLGEVKTIPLLSAKTVSTYVATNKTIDARGESDEPEVAKIAVVKKKTVSKKQPAAASDAPIVKKKRTTTGRAAPTEKDLELVTVAQDVVLIQIVEPISAVKDIVLQSPNLSTSTDSHVLFTTGDIPLVDEIVVDQLLSSVLPAPDFIESLAQLRTSVTQLSIKQLRTQNSTGDLKNHLLSKIDHLEKAFAKSHTQQDQANHSFIKSVRQEVHTQNAALSIEMLEFNKDVRAQNAILITDVADVRNEVKDQKTNLSKEFDDQLASIHNDLLEFRVEIQEQYVTLRDNLAELIAIFKRGRDDKKGEVCSSQGRGSPPPDDRSRTGGGGGSRSEPVNRRGSGS</sequence>
<evidence type="ECO:0000256" key="1">
    <source>
        <dbReference type="SAM" id="MobiDB-lite"/>
    </source>
</evidence>
<proteinExistence type="predicted"/>
<keyword evidence="3" id="KW-1185">Reference proteome</keyword>
<organism evidence="2 3">
    <name type="scientific">Dorcoceras hygrometricum</name>
    <dbReference type="NCBI Taxonomy" id="472368"/>
    <lineage>
        <taxon>Eukaryota</taxon>
        <taxon>Viridiplantae</taxon>
        <taxon>Streptophyta</taxon>
        <taxon>Embryophyta</taxon>
        <taxon>Tracheophyta</taxon>
        <taxon>Spermatophyta</taxon>
        <taxon>Magnoliopsida</taxon>
        <taxon>eudicotyledons</taxon>
        <taxon>Gunneridae</taxon>
        <taxon>Pentapetalae</taxon>
        <taxon>asterids</taxon>
        <taxon>lamiids</taxon>
        <taxon>Lamiales</taxon>
        <taxon>Gesneriaceae</taxon>
        <taxon>Didymocarpoideae</taxon>
        <taxon>Trichosporeae</taxon>
        <taxon>Loxocarpinae</taxon>
        <taxon>Dorcoceras</taxon>
    </lineage>
</organism>
<gene>
    <name evidence="2" type="ORF">F511_35423</name>
</gene>
<feature type="region of interest" description="Disordered" evidence="1">
    <location>
        <begin position="507"/>
        <end position="548"/>
    </location>
</feature>
<dbReference type="EMBL" id="KQ990585">
    <property type="protein sequence ID" value="KZV52938.1"/>
    <property type="molecule type" value="Genomic_DNA"/>
</dbReference>
<protein>
    <recommendedName>
        <fullName evidence="4">Dystroglycan-like</fullName>
    </recommendedName>
</protein>
<evidence type="ECO:0000313" key="2">
    <source>
        <dbReference type="EMBL" id="KZV52938.1"/>
    </source>
</evidence>
<reference evidence="2 3" key="1">
    <citation type="journal article" date="2015" name="Proc. Natl. Acad. Sci. U.S.A.">
        <title>The resurrection genome of Boea hygrometrica: A blueprint for survival of dehydration.</title>
        <authorList>
            <person name="Xiao L."/>
            <person name="Yang G."/>
            <person name="Zhang L."/>
            <person name="Yang X."/>
            <person name="Zhao S."/>
            <person name="Ji Z."/>
            <person name="Zhou Q."/>
            <person name="Hu M."/>
            <person name="Wang Y."/>
            <person name="Chen M."/>
            <person name="Xu Y."/>
            <person name="Jin H."/>
            <person name="Xiao X."/>
            <person name="Hu G."/>
            <person name="Bao F."/>
            <person name="Hu Y."/>
            <person name="Wan P."/>
            <person name="Li L."/>
            <person name="Deng X."/>
            <person name="Kuang T."/>
            <person name="Xiang C."/>
            <person name="Zhu J.K."/>
            <person name="Oliver M.J."/>
            <person name="He Y."/>
        </authorList>
    </citation>
    <scope>NUCLEOTIDE SEQUENCE [LARGE SCALE GENOMIC DNA]</scope>
    <source>
        <strain evidence="3">cv. XS01</strain>
    </source>
</reference>
<accession>A0A2Z7D6P8</accession>
<name>A0A2Z7D6P8_9LAMI</name>
<dbReference type="OrthoDB" id="848707at2759"/>
<evidence type="ECO:0008006" key="4">
    <source>
        <dbReference type="Google" id="ProtNLM"/>
    </source>
</evidence>
<dbReference type="Proteomes" id="UP000250235">
    <property type="component" value="Unassembled WGS sequence"/>
</dbReference>
<evidence type="ECO:0000313" key="3">
    <source>
        <dbReference type="Proteomes" id="UP000250235"/>
    </source>
</evidence>
<dbReference type="AlphaFoldDB" id="A0A2Z7D6P8"/>